<sequence>MFVHHILAPNALGPTITIGEILVEIMATEVGEGFAPPLTFTGPYPSGAPAIFIDQCVKLTKNAGIIGTVGNDAFGQINVKRLEKDGVDISAISIDDSLPTGSAFVRYREDGERDFVFNIVASAAGKIVRNKETDTLISKAGHMHIMGTLLAIPGAWEMAEYAVNVIKKNGGTLSFDPNIRKELTADSVFTQRLAYLLSQTDLLLPSGEEILTITNTSSLTDAIKNIFSLGVSEVVLKQGREGATSYHRNGDIVSEKAFEIEEIDPTGAGDCFGATYVSCRRLGMTLNDSLTLANAAGARNVQFTGPMEGTATLDELQTFIQNVSRKI</sequence>
<dbReference type="Proteomes" id="UP001154259">
    <property type="component" value="Unassembled WGS sequence"/>
</dbReference>
<evidence type="ECO:0000313" key="7">
    <source>
        <dbReference type="EMBL" id="CAI3959560.1"/>
    </source>
</evidence>
<organism evidence="7 9">
    <name type="scientific">Commensalibacter communis</name>
    <dbReference type="NCBI Taxonomy" id="2972786"/>
    <lineage>
        <taxon>Bacteria</taxon>
        <taxon>Pseudomonadati</taxon>
        <taxon>Pseudomonadota</taxon>
        <taxon>Alphaproteobacteria</taxon>
        <taxon>Acetobacterales</taxon>
        <taxon>Acetobacteraceae</taxon>
    </lineage>
</organism>
<keyword evidence="2" id="KW-0808">Transferase</keyword>
<evidence type="ECO:0000313" key="9">
    <source>
        <dbReference type="Proteomes" id="UP001154255"/>
    </source>
</evidence>
<dbReference type="Gene3D" id="3.40.1190.20">
    <property type="match status" value="1"/>
</dbReference>
<evidence type="ECO:0000256" key="1">
    <source>
        <dbReference type="ARBA" id="ARBA00010688"/>
    </source>
</evidence>
<dbReference type="EMBL" id="CAMXCS010000014">
    <property type="protein sequence ID" value="CAI3961238.1"/>
    <property type="molecule type" value="Genomic_DNA"/>
</dbReference>
<dbReference type="PANTHER" id="PTHR43085">
    <property type="entry name" value="HEXOKINASE FAMILY MEMBER"/>
    <property type="match status" value="1"/>
</dbReference>
<name>A0A9W4XIX1_9PROT</name>
<dbReference type="InterPro" id="IPR029056">
    <property type="entry name" value="Ribokinase-like"/>
</dbReference>
<protein>
    <submittedName>
        <fullName evidence="7 8">Ribokinase family (RbsK)</fullName>
    </submittedName>
</protein>
<dbReference type="EMBL" id="CAMXCM010000014">
    <property type="protein sequence ID" value="CAI3959560.1"/>
    <property type="molecule type" value="Genomic_DNA"/>
</dbReference>
<dbReference type="AlphaFoldDB" id="A0A9W4XIX1"/>
<evidence type="ECO:0000256" key="3">
    <source>
        <dbReference type="ARBA" id="ARBA00022741"/>
    </source>
</evidence>
<evidence type="ECO:0000259" key="6">
    <source>
        <dbReference type="Pfam" id="PF00294"/>
    </source>
</evidence>
<keyword evidence="3" id="KW-0547">Nucleotide-binding</keyword>
<keyword evidence="10" id="KW-1185">Reference proteome</keyword>
<evidence type="ECO:0000313" key="8">
    <source>
        <dbReference type="EMBL" id="CAI3961238.1"/>
    </source>
</evidence>
<evidence type="ECO:0000256" key="5">
    <source>
        <dbReference type="ARBA" id="ARBA00022840"/>
    </source>
</evidence>
<comment type="caution">
    <text evidence="7">The sequence shown here is derived from an EMBL/GenBank/DDBJ whole genome shotgun (WGS) entry which is preliminary data.</text>
</comment>
<dbReference type="InterPro" id="IPR050306">
    <property type="entry name" value="PfkB_Carbo_kinase"/>
</dbReference>
<dbReference type="SUPFAM" id="SSF53613">
    <property type="entry name" value="Ribokinase-like"/>
    <property type="match status" value="1"/>
</dbReference>
<dbReference type="InterPro" id="IPR011611">
    <property type="entry name" value="PfkB_dom"/>
</dbReference>
<dbReference type="GO" id="GO:0005524">
    <property type="term" value="F:ATP binding"/>
    <property type="evidence" value="ECO:0007669"/>
    <property type="project" value="UniProtKB-KW"/>
</dbReference>
<dbReference type="GO" id="GO:0016301">
    <property type="term" value="F:kinase activity"/>
    <property type="evidence" value="ECO:0007669"/>
    <property type="project" value="UniProtKB-KW"/>
</dbReference>
<proteinExistence type="inferred from homology"/>
<evidence type="ECO:0000256" key="4">
    <source>
        <dbReference type="ARBA" id="ARBA00022777"/>
    </source>
</evidence>
<evidence type="ECO:0000313" key="10">
    <source>
        <dbReference type="Proteomes" id="UP001154259"/>
    </source>
</evidence>
<comment type="similarity">
    <text evidence="1">Belongs to the carbohydrate kinase PfkB family.</text>
</comment>
<dbReference type="CDD" id="cd01166">
    <property type="entry name" value="KdgK"/>
    <property type="match status" value="1"/>
</dbReference>
<accession>A0A9W4XIX1</accession>
<feature type="domain" description="Carbohydrate kinase PfkB" evidence="6">
    <location>
        <begin position="58"/>
        <end position="308"/>
    </location>
</feature>
<keyword evidence="4" id="KW-0418">Kinase</keyword>
<evidence type="ECO:0000256" key="2">
    <source>
        <dbReference type="ARBA" id="ARBA00022679"/>
    </source>
</evidence>
<dbReference type="Proteomes" id="UP001154255">
    <property type="component" value="Unassembled WGS sequence"/>
</dbReference>
<dbReference type="PANTHER" id="PTHR43085:SF1">
    <property type="entry name" value="PSEUDOURIDINE KINASE-RELATED"/>
    <property type="match status" value="1"/>
</dbReference>
<dbReference type="RefSeq" id="WP_271790749.1">
    <property type="nucleotide sequence ID" value="NZ_CAMXCJ010000011.1"/>
</dbReference>
<gene>
    <name evidence="8" type="ORF">R53529_LOCUS2336</name>
    <name evidence="7" type="ORF">R53530_LOCUS2346</name>
</gene>
<reference evidence="7" key="1">
    <citation type="submission" date="2022-10" db="EMBL/GenBank/DDBJ databases">
        <authorList>
            <person name="Botero Cardona J."/>
        </authorList>
    </citation>
    <scope>NUCLEOTIDE SEQUENCE</scope>
    <source>
        <strain evidence="7">LMG 31819</strain>
        <strain evidence="8">R-53529</strain>
    </source>
</reference>
<dbReference type="Pfam" id="PF00294">
    <property type="entry name" value="PfkB"/>
    <property type="match status" value="1"/>
</dbReference>
<keyword evidence="5" id="KW-0067">ATP-binding</keyword>